<proteinExistence type="predicted"/>
<reference evidence="1" key="1">
    <citation type="submission" date="2014-11" db="EMBL/GenBank/DDBJ databases">
        <authorList>
            <person name="Amaro Gonzalez C."/>
        </authorList>
    </citation>
    <scope>NUCLEOTIDE SEQUENCE</scope>
</reference>
<evidence type="ECO:0000313" key="1">
    <source>
        <dbReference type="EMBL" id="JAH19117.1"/>
    </source>
</evidence>
<organism evidence="1">
    <name type="scientific">Anguilla anguilla</name>
    <name type="common">European freshwater eel</name>
    <name type="synonym">Muraena anguilla</name>
    <dbReference type="NCBI Taxonomy" id="7936"/>
    <lineage>
        <taxon>Eukaryota</taxon>
        <taxon>Metazoa</taxon>
        <taxon>Chordata</taxon>
        <taxon>Craniata</taxon>
        <taxon>Vertebrata</taxon>
        <taxon>Euteleostomi</taxon>
        <taxon>Actinopterygii</taxon>
        <taxon>Neopterygii</taxon>
        <taxon>Teleostei</taxon>
        <taxon>Anguilliformes</taxon>
        <taxon>Anguillidae</taxon>
        <taxon>Anguilla</taxon>
    </lineage>
</organism>
<accession>A0A0E9QRQ3</accession>
<dbReference type="AlphaFoldDB" id="A0A0E9QRQ3"/>
<protein>
    <submittedName>
        <fullName evidence="1">Uncharacterized protein</fullName>
    </submittedName>
</protein>
<dbReference type="EMBL" id="GBXM01089460">
    <property type="protein sequence ID" value="JAH19117.1"/>
    <property type="molecule type" value="Transcribed_RNA"/>
</dbReference>
<name>A0A0E9QRQ3_ANGAN</name>
<reference evidence="1" key="2">
    <citation type="journal article" date="2015" name="Fish Shellfish Immunol.">
        <title>Early steps in the European eel (Anguilla anguilla)-Vibrio vulnificus interaction in the gills: Role of the RtxA13 toxin.</title>
        <authorList>
            <person name="Callol A."/>
            <person name="Pajuelo D."/>
            <person name="Ebbesson L."/>
            <person name="Teles M."/>
            <person name="MacKenzie S."/>
            <person name="Amaro C."/>
        </authorList>
    </citation>
    <scope>NUCLEOTIDE SEQUENCE</scope>
</reference>
<sequence>MAIYRLPCNTNKRHCISCWIHFRPNKGWQDTERSIR</sequence>